<evidence type="ECO:0000313" key="1">
    <source>
        <dbReference type="EMBL" id="MFD1047936.1"/>
    </source>
</evidence>
<accession>A0ABW3MCA6</accession>
<keyword evidence="2" id="KW-1185">Reference proteome</keyword>
<name>A0ABW3MCA6_9PSEU</name>
<dbReference type="EMBL" id="JBHTIS010001319">
    <property type="protein sequence ID" value="MFD1047936.1"/>
    <property type="molecule type" value="Genomic_DNA"/>
</dbReference>
<evidence type="ECO:0000313" key="2">
    <source>
        <dbReference type="Proteomes" id="UP001597045"/>
    </source>
</evidence>
<gene>
    <name evidence="1" type="ORF">ACFQ1S_21560</name>
</gene>
<dbReference type="Proteomes" id="UP001597045">
    <property type="component" value="Unassembled WGS sequence"/>
</dbReference>
<feature type="non-terminal residue" evidence="1">
    <location>
        <position position="75"/>
    </location>
</feature>
<comment type="caution">
    <text evidence="1">The sequence shown here is derived from an EMBL/GenBank/DDBJ whole genome shotgun (WGS) entry which is preliminary data.</text>
</comment>
<reference evidence="2" key="1">
    <citation type="journal article" date="2019" name="Int. J. Syst. Evol. Microbiol.">
        <title>The Global Catalogue of Microorganisms (GCM) 10K type strain sequencing project: providing services to taxonomists for standard genome sequencing and annotation.</title>
        <authorList>
            <consortium name="The Broad Institute Genomics Platform"/>
            <consortium name="The Broad Institute Genome Sequencing Center for Infectious Disease"/>
            <person name="Wu L."/>
            <person name="Ma J."/>
        </authorList>
    </citation>
    <scope>NUCLEOTIDE SEQUENCE [LARGE SCALE GENOMIC DNA]</scope>
    <source>
        <strain evidence="2">JCM 31486</strain>
    </source>
</reference>
<proteinExistence type="predicted"/>
<protein>
    <submittedName>
        <fullName evidence="1">Uncharacterized protein</fullName>
    </submittedName>
</protein>
<sequence length="75" mass="8344">MGDLVDELLKRHVTPVLRDVGFKRSGANYRLVADNGDVAIADCIPAERDRSAFETPRSSPTLEVTDRCFYLCTTV</sequence>
<organism evidence="1 2">
    <name type="scientific">Kibdelosporangium lantanae</name>
    <dbReference type="NCBI Taxonomy" id="1497396"/>
    <lineage>
        <taxon>Bacteria</taxon>
        <taxon>Bacillati</taxon>
        <taxon>Actinomycetota</taxon>
        <taxon>Actinomycetes</taxon>
        <taxon>Pseudonocardiales</taxon>
        <taxon>Pseudonocardiaceae</taxon>
        <taxon>Kibdelosporangium</taxon>
    </lineage>
</organism>